<dbReference type="GO" id="GO:0030388">
    <property type="term" value="P:fructose 1,6-bisphosphate metabolic process"/>
    <property type="evidence" value="ECO:0007669"/>
    <property type="project" value="TreeGrafter"/>
</dbReference>
<dbReference type="FunFam" id="3.30.540.10:FF:000002">
    <property type="entry name" value="Fructose-1,6-bisphosphatase class 1"/>
    <property type="match status" value="1"/>
</dbReference>
<dbReference type="InterPro" id="IPR033391">
    <property type="entry name" value="FBPase_N"/>
</dbReference>
<dbReference type="GO" id="GO:0005986">
    <property type="term" value="P:sucrose biosynthetic process"/>
    <property type="evidence" value="ECO:0007669"/>
    <property type="project" value="TreeGrafter"/>
</dbReference>
<keyword evidence="7" id="KW-0460">Magnesium</keyword>
<evidence type="ECO:0000256" key="4">
    <source>
        <dbReference type="ARBA" id="ARBA00013093"/>
    </source>
</evidence>
<evidence type="ECO:0000313" key="13">
    <source>
        <dbReference type="EMBL" id="CAD9859641.1"/>
    </source>
</evidence>
<keyword evidence="8 10" id="KW-0119">Carbohydrate metabolism</keyword>
<keyword evidence="5" id="KW-0479">Metal-binding</keyword>
<dbReference type="Pfam" id="PF00316">
    <property type="entry name" value="FBPase"/>
    <property type="match status" value="1"/>
</dbReference>
<feature type="domain" description="Fructose-1-6-bisphosphatase class 1 C-terminal" evidence="12">
    <location>
        <begin position="206"/>
        <end position="334"/>
    </location>
</feature>
<dbReference type="InterPro" id="IPR044015">
    <property type="entry name" value="FBPase_C_dom"/>
</dbReference>
<evidence type="ECO:0000256" key="7">
    <source>
        <dbReference type="ARBA" id="ARBA00022842"/>
    </source>
</evidence>
<dbReference type="EC" id="3.1.3.11" evidence="4"/>
<dbReference type="PANTHER" id="PTHR11556:SF41">
    <property type="entry name" value="FRUCTOSE-1,6-BISPHOSPHATASE, CYTOSOLIC"/>
    <property type="match status" value="1"/>
</dbReference>
<dbReference type="GO" id="GO:0006000">
    <property type="term" value="P:fructose metabolic process"/>
    <property type="evidence" value="ECO:0007669"/>
    <property type="project" value="TreeGrafter"/>
</dbReference>
<dbReference type="GO" id="GO:0046872">
    <property type="term" value="F:metal ion binding"/>
    <property type="evidence" value="ECO:0007669"/>
    <property type="project" value="UniProtKB-KW"/>
</dbReference>
<evidence type="ECO:0000256" key="9">
    <source>
        <dbReference type="ARBA" id="ARBA00024331"/>
    </source>
</evidence>
<gene>
    <name evidence="13" type="ORF">FJAP1339_LOCUS2160</name>
</gene>
<dbReference type="HAMAP" id="MF_01855">
    <property type="entry name" value="FBPase_class1"/>
    <property type="match status" value="1"/>
</dbReference>
<comment type="catalytic activity">
    <reaction evidence="1">
        <text>beta-D-fructose 1,6-bisphosphate + H2O = beta-D-fructose 6-phosphate + phosphate</text>
        <dbReference type="Rhea" id="RHEA:11064"/>
        <dbReference type="ChEBI" id="CHEBI:15377"/>
        <dbReference type="ChEBI" id="CHEBI:32966"/>
        <dbReference type="ChEBI" id="CHEBI:43474"/>
        <dbReference type="ChEBI" id="CHEBI:57634"/>
        <dbReference type="EC" id="3.1.3.11"/>
    </reaction>
</comment>
<comment type="cofactor">
    <cofactor evidence="2">
        <name>Mg(2+)</name>
        <dbReference type="ChEBI" id="CHEBI:18420"/>
    </cofactor>
</comment>
<dbReference type="Gene3D" id="3.30.540.10">
    <property type="entry name" value="Fructose-1,6-Bisphosphatase, subunit A, domain 1"/>
    <property type="match status" value="1"/>
</dbReference>
<sequence>MDFDNCAAEVDHPTLARYVMETSGDSEMTILMNAMALSFKVIQRDVRKAGIADLYGLAGTGNASGDDVKKLDVLSNDIMVNALTNCRACCILVSEEEENIIIVDEDKQGSFVVAFDPLDGSSNIDCNVSTGTIFSVWKKTSEGAPTLADALRPGSEMVAAGYCMYGAATDLVLTLGVGKGVLRFTLDPSIGEFIQCEKLTFPEKYKTIYSCNEGNFATWSPEIQQCVTDFKTQKPKPFSARYVGSMVSDLHRSILYGGVFLYPADSKSPNGKLRLMYEGYPMAMLIEEAGGSASTGMFKGGIGRIMEIVPEGIHARCPIIMGNTELVDRVLGYYKDANTPPPPPTVGEKRKEHS</sequence>
<comment type="pathway">
    <text evidence="9">Carbohydrate biosynthesis.</text>
</comment>
<dbReference type="PANTHER" id="PTHR11556">
    <property type="entry name" value="FRUCTOSE-1,6-BISPHOSPHATASE-RELATED"/>
    <property type="match status" value="1"/>
</dbReference>
<dbReference type="AlphaFoldDB" id="A0A7S2XVM0"/>
<evidence type="ECO:0000256" key="6">
    <source>
        <dbReference type="ARBA" id="ARBA00022801"/>
    </source>
</evidence>
<proteinExistence type="inferred from homology"/>
<evidence type="ECO:0000256" key="3">
    <source>
        <dbReference type="ARBA" id="ARBA00010941"/>
    </source>
</evidence>
<dbReference type="SUPFAM" id="SSF56655">
    <property type="entry name" value="Carbohydrate phosphatase"/>
    <property type="match status" value="1"/>
</dbReference>
<organism evidence="13">
    <name type="scientific">Fibrocapsa japonica</name>
    <dbReference type="NCBI Taxonomy" id="94617"/>
    <lineage>
        <taxon>Eukaryota</taxon>
        <taxon>Sar</taxon>
        <taxon>Stramenopiles</taxon>
        <taxon>Ochrophyta</taxon>
        <taxon>Raphidophyceae</taxon>
        <taxon>Chattonellales</taxon>
        <taxon>Chattonellaceae</taxon>
        <taxon>Fibrocapsa</taxon>
    </lineage>
</organism>
<accession>A0A7S2XVM0</accession>
<evidence type="ECO:0000259" key="12">
    <source>
        <dbReference type="Pfam" id="PF18913"/>
    </source>
</evidence>
<evidence type="ECO:0000256" key="1">
    <source>
        <dbReference type="ARBA" id="ARBA00001273"/>
    </source>
</evidence>
<dbReference type="GO" id="GO:0005829">
    <property type="term" value="C:cytosol"/>
    <property type="evidence" value="ECO:0007669"/>
    <property type="project" value="TreeGrafter"/>
</dbReference>
<evidence type="ECO:0000256" key="5">
    <source>
        <dbReference type="ARBA" id="ARBA00022723"/>
    </source>
</evidence>
<evidence type="ECO:0000259" key="11">
    <source>
        <dbReference type="Pfam" id="PF00316"/>
    </source>
</evidence>
<reference evidence="13" key="1">
    <citation type="submission" date="2021-01" db="EMBL/GenBank/DDBJ databases">
        <authorList>
            <person name="Corre E."/>
            <person name="Pelletier E."/>
            <person name="Niang G."/>
            <person name="Scheremetjew M."/>
            <person name="Finn R."/>
            <person name="Kale V."/>
            <person name="Holt S."/>
            <person name="Cochrane G."/>
            <person name="Meng A."/>
            <person name="Brown T."/>
            <person name="Cohen L."/>
        </authorList>
    </citation>
    <scope>NUCLEOTIDE SEQUENCE</scope>
    <source>
        <strain evidence="13">CCMP1661</strain>
    </source>
</reference>
<dbReference type="PRINTS" id="PR00115">
    <property type="entry name" value="F16BPHPHTASE"/>
</dbReference>
<dbReference type="InterPro" id="IPR028343">
    <property type="entry name" value="FBPtase"/>
</dbReference>
<feature type="domain" description="Fructose-1-6-bisphosphatase class I N-terminal" evidence="11">
    <location>
        <begin position="15"/>
        <end position="197"/>
    </location>
</feature>
<dbReference type="EMBL" id="HBHR01004497">
    <property type="protein sequence ID" value="CAD9859641.1"/>
    <property type="molecule type" value="Transcribed_RNA"/>
</dbReference>
<dbReference type="PIRSF" id="PIRSF000904">
    <property type="entry name" value="FBPtase_SBPase"/>
    <property type="match status" value="1"/>
</dbReference>
<dbReference type="GO" id="GO:0006002">
    <property type="term" value="P:fructose 6-phosphate metabolic process"/>
    <property type="evidence" value="ECO:0007669"/>
    <property type="project" value="TreeGrafter"/>
</dbReference>
<evidence type="ECO:0000256" key="2">
    <source>
        <dbReference type="ARBA" id="ARBA00001946"/>
    </source>
</evidence>
<name>A0A7S2XVM0_9STRA</name>
<dbReference type="PIRSF" id="PIRSF500210">
    <property type="entry name" value="FBPtase"/>
    <property type="match status" value="1"/>
</dbReference>
<dbReference type="Gene3D" id="3.40.190.80">
    <property type="match status" value="1"/>
</dbReference>
<dbReference type="GO" id="GO:0042132">
    <property type="term" value="F:fructose 1,6-bisphosphate 1-phosphatase activity"/>
    <property type="evidence" value="ECO:0007669"/>
    <property type="project" value="UniProtKB-EC"/>
</dbReference>
<evidence type="ECO:0000256" key="10">
    <source>
        <dbReference type="RuleBase" id="RU000508"/>
    </source>
</evidence>
<keyword evidence="6 10" id="KW-0378">Hydrolase</keyword>
<dbReference type="GO" id="GO:0006094">
    <property type="term" value="P:gluconeogenesis"/>
    <property type="evidence" value="ECO:0007669"/>
    <property type="project" value="TreeGrafter"/>
</dbReference>
<evidence type="ECO:0000256" key="8">
    <source>
        <dbReference type="ARBA" id="ARBA00023277"/>
    </source>
</evidence>
<protein>
    <recommendedName>
        <fullName evidence="4">fructose-bisphosphatase</fullName>
        <ecNumber evidence="4">3.1.3.11</ecNumber>
    </recommendedName>
</protein>
<dbReference type="CDD" id="cd00354">
    <property type="entry name" value="FBPase"/>
    <property type="match status" value="1"/>
</dbReference>
<comment type="similarity">
    <text evidence="3 10">Belongs to the FBPase class 1 family.</text>
</comment>
<dbReference type="Pfam" id="PF18913">
    <property type="entry name" value="FBPase_C"/>
    <property type="match status" value="1"/>
</dbReference>
<dbReference type="InterPro" id="IPR000146">
    <property type="entry name" value="FBPase_class-1"/>
</dbReference>